<gene>
    <name evidence="1" type="ORF">KCTCHS21_12720</name>
</gene>
<reference evidence="1 2" key="1">
    <citation type="submission" date="2019-01" db="EMBL/GenBank/DDBJ databases">
        <title>Complete genome sequence of Cohnella hallensis HS21 isolated from Korean fir (Abies koreana) rhizospheric soil.</title>
        <authorList>
            <person name="Jiang L."/>
            <person name="Kang S.W."/>
            <person name="Kim S."/>
            <person name="Jung J."/>
            <person name="Kim C.Y."/>
            <person name="Kim D.H."/>
            <person name="Kim S.W."/>
            <person name="Lee J."/>
        </authorList>
    </citation>
    <scope>NUCLEOTIDE SEQUENCE [LARGE SCALE GENOMIC DNA]</scope>
    <source>
        <strain evidence="1 2">HS21</strain>
    </source>
</reference>
<accession>A0A3T1D194</accession>
<organism evidence="1 2">
    <name type="scientific">Cohnella abietis</name>
    <dbReference type="NCBI Taxonomy" id="2507935"/>
    <lineage>
        <taxon>Bacteria</taxon>
        <taxon>Bacillati</taxon>
        <taxon>Bacillota</taxon>
        <taxon>Bacilli</taxon>
        <taxon>Bacillales</taxon>
        <taxon>Paenibacillaceae</taxon>
        <taxon>Cohnella</taxon>
    </lineage>
</organism>
<dbReference type="AlphaFoldDB" id="A0A3T1D194"/>
<keyword evidence="2" id="KW-1185">Reference proteome</keyword>
<evidence type="ECO:0000313" key="1">
    <source>
        <dbReference type="EMBL" id="BBI31873.1"/>
    </source>
</evidence>
<sequence length="118" mass="13650">MPEMSYILLQKEQGDLQFVEMPASHAYQLSALNFRLHKELTKLTADNVPQLPRAIAEFRSLDLLDENQSPIGGLHYVNELEQTFAAIREDSYPLISLLTEIRALQAQLEQWYEDEDML</sequence>
<name>A0A3T1D194_9BACL</name>
<protein>
    <recommendedName>
        <fullName evidence="3">Hydrolase/acyltransferase</fullName>
    </recommendedName>
</protein>
<dbReference type="Proteomes" id="UP000289856">
    <property type="component" value="Chromosome"/>
</dbReference>
<dbReference type="KEGG" id="cohn:KCTCHS21_12720"/>
<dbReference type="RefSeq" id="WP_130605987.1">
    <property type="nucleotide sequence ID" value="NZ_AP019400.1"/>
</dbReference>
<evidence type="ECO:0008006" key="3">
    <source>
        <dbReference type="Google" id="ProtNLM"/>
    </source>
</evidence>
<dbReference type="OrthoDB" id="2637985at2"/>
<proteinExistence type="predicted"/>
<evidence type="ECO:0000313" key="2">
    <source>
        <dbReference type="Proteomes" id="UP000289856"/>
    </source>
</evidence>
<dbReference type="EMBL" id="AP019400">
    <property type="protein sequence ID" value="BBI31873.1"/>
    <property type="molecule type" value="Genomic_DNA"/>
</dbReference>